<feature type="active site" evidence="1">
    <location>
        <position position="174"/>
    </location>
</feature>
<dbReference type="STRING" id="765420.OSCT_0038"/>
<dbReference type="EMBL" id="ADVR01000001">
    <property type="protein sequence ID" value="EFO82115.1"/>
    <property type="molecule type" value="Genomic_DNA"/>
</dbReference>
<dbReference type="InterPro" id="IPR003812">
    <property type="entry name" value="Fido"/>
</dbReference>
<dbReference type="AlphaFoldDB" id="E1I9N7"/>
<sequence length="315" mass="35310">MSTEIRIDPRLARRIEEKRQVLEQQRPLALSITAKLSADLRTHLTYHSNAIEGNTLDLGETALVITQGITIGGHTLKEHIEAINHALAYQFVQDLAQRSSELDEVSLLQLHALVMHDLDEEAAHYRTRDVSGMPPATHVPGLMDDWIAWQTGAGQDYPPLIRAALAHAMLLGIHPFVEGNGRVARLVLNLHLIRAGYPITLMLQGWRLRYIRALEHARHGRYNPIVNLVGRAVEVGLDIFLEACDAYPEEQRHPLRMVATECGINPDYLGWLLRVGRVSGVKRGGRWYVSAAAVRRYQEEVAAGSVPIGRPRRRA</sequence>
<feature type="site" description="Important for autoinhibition of adenylyltransferase activity" evidence="2">
    <location>
        <position position="52"/>
    </location>
</feature>
<dbReference type="OrthoDB" id="9813719at2"/>
<dbReference type="HOGENOM" id="CLU_040460_3_1_0"/>
<dbReference type="Pfam" id="PF02661">
    <property type="entry name" value="Fic"/>
    <property type="match status" value="1"/>
</dbReference>
<evidence type="ECO:0000259" key="3">
    <source>
        <dbReference type="PROSITE" id="PS51459"/>
    </source>
</evidence>
<keyword evidence="5" id="KW-1185">Reference proteome</keyword>
<name>E1I9N7_9CHLR</name>
<dbReference type="InterPro" id="IPR036597">
    <property type="entry name" value="Fido-like_dom_sf"/>
</dbReference>
<evidence type="ECO:0000313" key="4">
    <source>
        <dbReference type="EMBL" id="EFO82115.1"/>
    </source>
</evidence>
<dbReference type="SUPFAM" id="SSF140931">
    <property type="entry name" value="Fic-like"/>
    <property type="match status" value="1"/>
</dbReference>
<accession>E1I9N7</accession>
<dbReference type="InterPro" id="IPR040198">
    <property type="entry name" value="Fido_containing"/>
</dbReference>
<evidence type="ECO:0000256" key="2">
    <source>
        <dbReference type="PIRSR" id="PIRSR640198-3"/>
    </source>
</evidence>
<evidence type="ECO:0000256" key="1">
    <source>
        <dbReference type="PIRSR" id="PIRSR640198-1"/>
    </source>
</evidence>
<evidence type="ECO:0000313" key="5">
    <source>
        <dbReference type="Proteomes" id="UP000054010"/>
    </source>
</evidence>
<dbReference type="PANTHER" id="PTHR13504:SF38">
    <property type="entry name" value="FIDO DOMAIN-CONTAINING PROTEIN"/>
    <property type="match status" value="1"/>
</dbReference>
<dbReference type="eggNOG" id="COG3177">
    <property type="taxonomic scope" value="Bacteria"/>
</dbReference>
<dbReference type="Gene3D" id="1.10.3290.10">
    <property type="entry name" value="Fido-like domain"/>
    <property type="match status" value="1"/>
</dbReference>
<comment type="caution">
    <text evidence="4">The sequence shown here is derived from an EMBL/GenBank/DDBJ whole genome shotgun (WGS) entry which is preliminary data.</text>
</comment>
<protein>
    <submittedName>
        <fullName evidence="4">Huntingtin interacting protein E-like protein</fullName>
    </submittedName>
</protein>
<organism evidence="4 5">
    <name type="scientific">Oscillochloris trichoides DG-6</name>
    <dbReference type="NCBI Taxonomy" id="765420"/>
    <lineage>
        <taxon>Bacteria</taxon>
        <taxon>Bacillati</taxon>
        <taxon>Chloroflexota</taxon>
        <taxon>Chloroflexia</taxon>
        <taxon>Chloroflexales</taxon>
        <taxon>Chloroflexineae</taxon>
        <taxon>Oscillochloridaceae</taxon>
        <taxon>Oscillochloris</taxon>
    </lineage>
</organism>
<dbReference type="PROSITE" id="PS51459">
    <property type="entry name" value="FIDO"/>
    <property type="match status" value="1"/>
</dbReference>
<dbReference type="Proteomes" id="UP000054010">
    <property type="component" value="Unassembled WGS sequence"/>
</dbReference>
<reference evidence="4 5" key="1">
    <citation type="journal article" date="2011" name="J. Bacteriol.">
        <title>Draft genome sequence of the anoxygenic filamentous phototrophic bacterium Oscillochloris trichoides subsp. DG-6.</title>
        <authorList>
            <person name="Kuznetsov B.B."/>
            <person name="Ivanovsky R.N."/>
            <person name="Keppen O.I."/>
            <person name="Sukhacheva M.V."/>
            <person name="Bumazhkin B.K."/>
            <person name="Patutina E.O."/>
            <person name="Beletsky A.V."/>
            <person name="Mardanov A.V."/>
            <person name="Baslerov R.V."/>
            <person name="Panteleeva A.N."/>
            <person name="Kolganova T.V."/>
            <person name="Ravin N.V."/>
            <person name="Skryabin K.G."/>
        </authorList>
    </citation>
    <scope>NUCLEOTIDE SEQUENCE [LARGE SCALE GENOMIC DNA]</scope>
    <source>
        <strain evidence="4 5">DG-6</strain>
    </source>
</reference>
<gene>
    <name evidence="4" type="ORF">OSCT_0038</name>
</gene>
<feature type="domain" description="Fido" evidence="3">
    <location>
        <begin position="102"/>
        <end position="231"/>
    </location>
</feature>
<proteinExistence type="predicted"/>
<dbReference type="PANTHER" id="PTHR13504">
    <property type="entry name" value="FIDO DOMAIN-CONTAINING PROTEIN DDB_G0283145"/>
    <property type="match status" value="1"/>
</dbReference>